<evidence type="ECO:0000313" key="2">
    <source>
        <dbReference type="EMBL" id="AAU46025.1"/>
    </source>
</evidence>
<dbReference type="EMBL" id="CP000011">
    <property type="protein sequence ID" value="AAU46025.1"/>
    <property type="molecule type" value="Genomic_DNA"/>
</dbReference>
<feature type="compositionally biased region" description="Pro residues" evidence="1">
    <location>
        <begin position="32"/>
        <end position="43"/>
    </location>
</feature>
<dbReference type="HOGENOM" id="CLU_1445134_0_0_4"/>
<accession>A0A0H2WBZ6</accession>
<feature type="region of interest" description="Disordered" evidence="1">
    <location>
        <begin position="1"/>
        <end position="52"/>
    </location>
</feature>
<evidence type="ECO:0000313" key="3">
    <source>
        <dbReference type="Proteomes" id="UP000006693"/>
    </source>
</evidence>
<keyword evidence="3" id="KW-1185">Reference proteome</keyword>
<feature type="region of interest" description="Disordered" evidence="1">
    <location>
        <begin position="78"/>
        <end position="143"/>
    </location>
</feature>
<dbReference type="AlphaFoldDB" id="A0A0H2WBZ6"/>
<feature type="compositionally biased region" description="Low complexity" evidence="1">
    <location>
        <begin position="19"/>
        <end position="30"/>
    </location>
</feature>
<gene>
    <name evidence="2" type="ordered locus">BMAA0227</name>
</gene>
<feature type="compositionally biased region" description="Basic and acidic residues" evidence="1">
    <location>
        <begin position="1"/>
        <end position="15"/>
    </location>
</feature>
<name>A0A0H2WBZ6_BURMA</name>
<protein>
    <submittedName>
        <fullName evidence="2">Uncharacterized protein</fullName>
    </submittedName>
</protein>
<evidence type="ECO:0000256" key="1">
    <source>
        <dbReference type="SAM" id="MobiDB-lite"/>
    </source>
</evidence>
<dbReference type="KEGG" id="bma:BMAA0227"/>
<sequence length="187" mass="20205">MPRLNAREKNGESLKPKRSAISVSSPSVPANLPTPTPRTPPPGSARDVAPSSCKRRCNGRNLAFNVFVISSGTEGTMRGVPVMANPHTTAPGRSRRAFPNRRQIGPRIDTLHADRVGPLQRPPQQRARKRSGSSAPNAARGATHAAGHTITILHNPRHHISPHGMYHCAPYAPHSETWPSDVREGIS</sequence>
<dbReference type="Proteomes" id="UP000006693">
    <property type="component" value="Chromosome 2"/>
</dbReference>
<organism evidence="2 3">
    <name type="scientific">Burkholderia mallei (strain ATCC 23344)</name>
    <dbReference type="NCBI Taxonomy" id="243160"/>
    <lineage>
        <taxon>Bacteria</taxon>
        <taxon>Pseudomonadati</taxon>
        <taxon>Pseudomonadota</taxon>
        <taxon>Betaproteobacteria</taxon>
        <taxon>Burkholderiales</taxon>
        <taxon>Burkholderiaceae</taxon>
        <taxon>Burkholderia</taxon>
        <taxon>pseudomallei group</taxon>
    </lineage>
</organism>
<proteinExistence type="predicted"/>
<reference evidence="2 3" key="1">
    <citation type="journal article" date="2004" name="Proc. Natl. Acad. Sci. U.S.A.">
        <title>Structural flexibility in the Burkholderia mallei genome.</title>
        <authorList>
            <person name="Nierman W.C."/>
            <person name="DeShazer D."/>
            <person name="Kim H.S."/>
            <person name="Tettelin H."/>
            <person name="Nelson K.E."/>
            <person name="Feldblyum T."/>
            <person name="Ulrich R.L."/>
            <person name="Ronning C.M."/>
            <person name="Brinkac L.M."/>
            <person name="Daugherty S.C."/>
            <person name="Davidsen T.D."/>
            <person name="Deboy R.T."/>
            <person name="Dimitrov G."/>
            <person name="Dodson R.J."/>
            <person name="Durkin A.S."/>
            <person name="Gwinn M.L."/>
            <person name="Haft D.H."/>
            <person name="Khouri H."/>
            <person name="Kolonay J.F."/>
            <person name="Madupu R."/>
            <person name="Mohammoud Y."/>
            <person name="Nelson W.C."/>
            <person name="Radune D."/>
            <person name="Romero C.M."/>
            <person name="Sarria S."/>
            <person name="Selengut J."/>
            <person name="Shamblin C."/>
            <person name="Sullivan S.A."/>
            <person name="White O."/>
            <person name="Yu Y."/>
            <person name="Zafar N."/>
            <person name="Zhou L."/>
            <person name="Fraser C.M."/>
        </authorList>
    </citation>
    <scope>NUCLEOTIDE SEQUENCE [LARGE SCALE GENOMIC DNA]</scope>
    <source>
        <strain evidence="2 3">ATCC 23344</strain>
    </source>
</reference>